<evidence type="ECO:0000313" key="3">
    <source>
        <dbReference type="Proteomes" id="UP000526501"/>
    </source>
</evidence>
<feature type="compositionally biased region" description="Polar residues" evidence="1">
    <location>
        <begin position="49"/>
        <end position="59"/>
    </location>
</feature>
<feature type="region of interest" description="Disordered" evidence="1">
    <location>
        <begin position="38"/>
        <end position="59"/>
    </location>
</feature>
<organism evidence="2 3">
    <name type="scientific">Pelagicoccus albus</name>
    <dbReference type="NCBI Taxonomy" id="415222"/>
    <lineage>
        <taxon>Bacteria</taxon>
        <taxon>Pseudomonadati</taxon>
        <taxon>Verrucomicrobiota</taxon>
        <taxon>Opitutia</taxon>
        <taxon>Puniceicoccales</taxon>
        <taxon>Pelagicoccaceae</taxon>
        <taxon>Pelagicoccus</taxon>
    </lineage>
</organism>
<comment type="caution">
    <text evidence="2">The sequence shown here is derived from an EMBL/GenBank/DDBJ whole genome shotgun (WGS) entry which is preliminary data.</text>
</comment>
<dbReference type="Proteomes" id="UP000526501">
    <property type="component" value="Unassembled WGS sequence"/>
</dbReference>
<gene>
    <name evidence="2" type="ORF">H5P27_09205</name>
</gene>
<proteinExistence type="predicted"/>
<dbReference type="AlphaFoldDB" id="A0A7X1B890"/>
<keyword evidence="3" id="KW-1185">Reference proteome</keyword>
<sequence>MKCCDVGKWTSIVSDSSIHFDTSQDEITMNATSSIRIENGNGNQGRIHFQQTQSLTSSD</sequence>
<reference evidence="2 3" key="1">
    <citation type="submission" date="2020-07" db="EMBL/GenBank/DDBJ databases">
        <authorList>
            <person name="Feng X."/>
        </authorList>
    </citation>
    <scope>NUCLEOTIDE SEQUENCE [LARGE SCALE GENOMIC DNA]</scope>
    <source>
        <strain evidence="2 3">JCM23202</strain>
    </source>
</reference>
<name>A0A7X1B890_9BACT</name>
<protein>
    <submittedName>
        <fullName evidence="2">Uncharacterized protein</fullName>
    </submittedName>
</protein>
<evidence type="ECO:0000256" key="1">
    <source>
        <dbReference type="SAM" id="MobiDB-lite"/>
    </source>
</evidence>
<evidence type="ECO:0000313" key="2">
    <source>
        <dbReference type="EMBL" id="MBC2606223.1"/>
    </source>
</evidence>
<dbReference type="RefSeq" id="WP_185660111.1">
    <property type="nucleotide sequence ID" value="NZ_CAWPOO010000008.1"/>
</dbReference>
<accession>A0A7X1B890</accession>
<dbReference type="EMBL" id="JACHVC010000008">
    <property type="protein sequence ID" value="MBC2606223.1"/>
    <property type="molecule type" value="Genomic_DNA"/>
</dbReference>